<dbReference type="GO" id="GO:0004930">
    <property type="term" value="F:G protein-coupled receptor activity"/>
    <property type="evidence" value="ECO:0007669"/>
    <property type="project" value="UniProtKB-KW"/>
</dbReference>
<dbReference type="Proteomes" id="UP001283361">
    <property type="component" value="Unassembled WGS sequence"/>
</dbReference>
<dbReference type="PROSITE" id="PS00237">
    <property type="entry name" value="G_PROTEIN_RECEP_F1_1"/>
    <property type="match status" value="1"/>
</dbReference>
<dbReference type="GO" id="GO:0005886">
    <property type="term" value="C:plasma membrane"/>
    <property type="evidence" value="ECO:0007669"/>
    <property type="project" value="TreeGrafter"/>
</dbReference>
<evidence type="ECO:0000256" key="6">
    <source>
        <dbReference type="ARBA" id="ARBA00023170"/>
    </source>
</evidence>
<feature type="transmembrane region" description="Helical" evidence="10">
    <location>
        <begin position="87"/>
        <end position="110"/>
    </location>
</feature>
<comment type="subcellular location">
    <subcellularLocation>
        <location evidence="1">Membrane</location>
        <topology evidence="1">Multi-pass membrane protein</topology>
    </subcellularLocation>
</comment>
<feature type="compositionally biased region" description="Polar residues" evidence="9">
    <location>
        <begin position="274"/>
        <end position="284"/>
    </location>
</feature>
<evidence type="ECO:0000256" key="1">
    <source>
        <dbReference type="ARBA" id="ARBA00004141"/>
    </source>
</evidence>
<keyword evidence="4 8" id="KW-0297">G-protein coupled receptor</keyword>
<dbReference type="Gene3D" id="1.20.1070.10">
    <property type="entry name" value="Rhodopsin 7-helix transmembrane proteins"/>
    <property type="match status" value="2"/>
</dbReference>
<feature type="compositionally biased region" description="Low complexity" evidence="9">
    <location>
        <begin position="285"/>
        <end position="298"/>
    </location>
</feature>
<comment type="caution">
    <text evidence="12">The sequence shown here is derived from an EMBL/GenBank/DDBJ whole genome shotgun (WGS) entry which is preliminary data.</text>
</comment>
<keyword evidence="13" id="KW-1185">Reference proteome</keyword>
<dbReference type="PANTHER" id="PTHR45695">
    <property type="entry name" value="LEUCOKININ RECEPTOR-RELATED"/>
    <property type="match status" value="1"/>
</dbReference>
<reference evidence="12" key="1">
    <citation type="journal article" date="2023" name="G3 (Bethesda)">
        <title>A reference genome for the long-term kleptoplast-retaining sea slug Elysia crispata morphotype clarki.</title>
        <authorList>
            <person name="Eastman K.E."/>
            <person name="Pendleton A.L."/>
            <person name="Shaikh M.A."/>
            <person name="Suttiyut T."/>
            <person name="Ogas R."/>
            <person name="Tomko P."/>
            <person name="Gavelis G."/>
            <person name="Widhalm J.R."/>
            <person name="Wisecaver J.H."/>
        </authorList>
    </citation>
    <scope>NUCLEOTIDE SEQUENCE</scope>
    <source>
        <strain evidence="12">ECLA1</strain>
    </source>
</reference>
<feature type="transmembrane region" description="Helical" evidence="10">
    <location>
        <begin position="173"/>
        <end position="195"/>
    </location>
</feature>
<feature type="compositionally biased region" description="Basic and acidic residues" evidence="9">
    <location>
        <begin position="413"/>
        <end position="425"/>
    </location>
</feature>
<dbReference type="CDD" id="cd00637">
    <property type="entry name" value="7tm_classA_rhodopsin-like"/>
    <property type="match status" value="1"/>
</dbReference>
<proteinExistence type="inferred from homology"/>
<dbReference type="EMBL" id="JAWDGP010002436">
    <property type="protein sequence ID" value="KAK3783158.1"/>
    <property type="molecule type" value="Genomic_DNA"/>
</dbReference>
<keyword evidence="3 10" id="KW-1133">Transmembrane helix</keyword>
<name>A0AAE1A8A7_9GAST</name>
<evidence type="ECO:0000256" key="5">
    <source>
        <dbReference type="ARBA" id="ARBA00023136"/>
    </source>
</evidence>
<evidence type="ECO:0000256" key="3">
    <source>
        <dbReference type="ARBA" id="ARBA00022989"/>
    </source>
</evidence>
<dbReference type="PRINTS" id="PR00237">
    <property type="entry name" value="GPCRRHODOPSN"/>
</dbReference>
<evidence type="ECO:0000259" key="11">
    <source>
        <dbReference type="PROSITE" id="PS50262"/>
    </source>
</evidence>
<dbReference type="InterPro" id="IPR000276">
    <property type="entry name" value="GPCR_Rhodpsn"/>
</dbReference>
<keyword evidence="2 8" id="KW-0812">Transmembrane</keyword>
<sequence length="565" mass="63439">MASHLTNLNTSASLKLHMNTSCVACHHDNQADALNESSTEPQMLYNPAVEAIFIAVCVTIALLCICGNALVLFVVSRSHPIYPKCTYVFLSNLAVADLLVGIFCVIPYMYHQIYFTWELPRMMCRIWKFVELASVTVSMLLLQAIALERFIAITYPLQAKRLFTKCKIRFAQIMAWMIALLYSAPYLVLFDAHVYEHDKVSLSYCYHLVEYYPLIRAYVLMNFGVGYLLPLVMMTILYCKIGMTLRHSHVTHQTMDLRQRCPGDMREADDEPVTGSSTVSAARQETSGTTTETSSASRRGWEANSTTMFVSRVKVWWRKRKMQRSGAATRIVRKGCCSHTRRGSVKKSSPCKEARDNEGDQLASQETSFTVHTASPTRVPRTFSFQVTSQGNSRKSGAGCLEPDLSSQGGENRVSEDRVSTERRSAQGLRRFNSSTPTDPGRACAVPRCRVMTQYSSRRRAIRLLAVVVCAFAVLMLPIHVYRLAQALDTKVIDLGRTPFINIFSNLCMYINSAVNPILYTFVSQSFRRSVREALCSCRSGTTKCIRPRSTPVPDALPNIRSSSS</sequence>
<feature type="compositionally biased region" description="Polar residues" evidence="9">
    <location>
        <begin position="362"/>
        <end position="375"/>
    </location>
</feature>
<feature type="transmembrane region" description="Helical" evidence="10">
    <location>
        <begin position="461"/>
        <end position="481"/>
    </location>
</feature>
<keyword evidence="6 8" id="KW-0675">Receptor</keyword>
<keyword evidence="7 8" id="KW-0807">Transducer</keyword>
<dbReference type="InterPro" id="IPR017452">
    <property type="entry name" value="GPCR_Rhodpsn_7TM"/>
</dbReference>
<evidence type="ECO:0000256" key="4">
    <source>
        <dbReference type="ARBA" id="ARBA00023040"/>
    </source>
</evidence>
<feature type="transmembrane region" description="Helical" evidence="10">
    <location>
        <begin position="130"/>
        <end position="152"/>
    </location>
</feature>
<feature type="transmembrane region" description="Helical" evidence="10">
    <location>
        <begin position="51"/>
        <end position="75"/>
    </location>
</feature>
<evidence type="ECO:0000256" key="10">
    <source>
        <dbReference type="SAM" id="Phobius"/>
    </source>
</evidence>
<feature type="region of interest" description="Disordered" evidence="9">
    <location>
        <begin position="262"/>
        <end position="301"/>
    </location>
</feature>
<feature type="region of interest" description="Disordered" evidence="9">
    <location>
        <begin position="387"/>
        <end position="439"/>
    </location>
</feature>
<accession>A0AAE1A8A7</accession>
<dbReference type="PROSITE" id="PS50262">
    <property type="entry name" value="G_PROTEIN_RECEP_F1_2"/>
    <property type="match status" value="1"/>
</dbReference>
<protein>
    <recommendedName>
        <fullName evidence="11">G-protein coupled receptors family 1 profile domain-containing protein</fullName>
    </recommendedName>
</protein>
<feature type="transmembrane region" description="Helical" evidence="10">
    <location>
        <begin position="215"/>
        <end position="239"/>
    </location>
</feature>
<comment type="similarity">
    <text evidence="8">Belongs to the G-protein coupled receptor 1 family.</text>
</comment>
<gene>
    <name evidence="12" type="ORF">RRG08_046952</name>
</gene>
<feature type="region of interest" description="Disordered" evidence="9">
    <location>
        <begin position="337"/>
        <end position="375"/>
    </location>
</feature>
<keyword evidence="5 10" id="KW-0472">Membrane</keyword>
<evidence type="ECO:0000256" key="8">
    <source>
        <dbReference type="RuleBase" id="RU000688"/>
    </source>
</evidence>
<organism evidence="12 13">
    <name type="scientific">Elysia crispata</name>
    <name type="common">lettuce slug</name>
    <dbReference type="NCBI Taxonomy" id="231223"/>
    <lineage>
        <taxon>Eukaryota</taxon>
        <taxon>Metazoa</taxon>
        <taxon>Spiralia</taxon>
        <taxon>Lophotrochozoa</taxon>
        <taxon>Mollusca</taxon>
        <taxon>Gastropoda</taxon>
        <taxon>Heterobranchia</taxon>
        <taxon>Euthyneura</taxon>
        <taxon>Panpulmonata</taxon>
        <taxon>Sacoglossa</taxon>
        <taxon>Placobranchoidea</taxon>
        <taxon>Plakobranchidae</taxon>
        <taxon>Elysia</taxon>
    </lineage>
</organism>
<dbReference type="AlphaFoldDB" id="A0AAE1A8A7"/>
<evidence type="ECO:0000256" key="2">
    <source>
        <dbReference type="ARBA" id="ARBA00022692"/>
    </source>
</evidence>
<dbReference type="Pfam" id="PF00001">
    <property type="entry name" value="7tm_1"/>
    <property type="match status" value="1"/>
</dbReference>
<dbReference type="SUPFAM" id="SSF81321">
    <property type="entry name" value="Family A G protein-coupled receptor-like"/>
    <property type="match status" value="1"/>
</dbReference>
<feature type="transmembrane region" description="Helical" evidence="10">
    <location>
        <begin position="501"/>
        <end position="523"/>
    </location>
</feature>
<feature type="domain" description="G-protein coupled receptors family 1 profile" evidence="11">
    <location>
        <begin position="67"/>
        <end position="520"/>
    </location>
</feature>
<evidence type="ECO:0000313" key="13">
    <source>
        <dbReference type="Proteomes" id="UP001283361"/>
    </source>
</evidence>
<evidence type="ECO:0000256" key="9">
    <source>
        <dbReference type="SAM" id="MobiDB-lite"/>
    </source>
</evidence>
<evidence type="ECO:0000313" key="12">
    <source>
        <dbReference type="EMBL" id="KAK3783158.1"/>
    </source>
</evidence>
<evidence type="ECO:0000256" key="7">
    <source>
        <dbReference type="ARBA" id="ARBA00023224"/>
    </source>
</evidence>
<dbReference type="PANTHER" id="PTHR45695:SF15">
    <property type="entry name" value="OPSIN RH2"/>
    <property type="match status" value="1"/>
</dbReference>